<evidence type="ECO:0000313" key="2">
    <source>
        <dbReference type="Proteomes" id="UP000625711"/>
    </source>
</evidence>
<organism evidence="1 2">
    <name type="scientific">Rhynchophorus ferrugineus</name>
    <name type="common">Red palm weevil</name>
    <name type="synonym">Curculio ferrugineus</name>
    <dbReference type="NCBI Taxonomy" id="354439"/>
    <lineage>
        <taxon>Eukaryota</taxon>
        <taxon>Metazoa</taxon>
        <taxon>Ecdysozoa</taxon>
        <taxon>Arthropoda</taxon>
        <taxon>Hexapoda</taxon>
        <taxon>Insecta</taxon>
        <taxon>Pterygota</taxon>
        <taxon>Neoptera</taxon>
        <taxon>Endopterygota</taxon>
        <taxon>Coleoptera</taxon>
        <taxon>Polyphaga</taxon>
        <taxon>Cucujiformia</taxon>
        <taxon>Curculionidae</taxon>
        <taxon>Dryophthorinae</taxon>
        <taxon>Rhynchophorus</taxon>
    </lineage>
</organism>
<comment type="caution">
    <text evidence="1">The sequence shown here is derived from an EMBL/GenBank/DDBJ whole genome shotgun (WGS) entry which is preliminary data.</text>
</comment>
<reference evidence="1" key="1">
    <citation type="submission" date="2020-08" db="EMBL/GenBank/DDBJ databases">
        <title>Genome sequencing and assembly of the red palm weevil Rhynchophorus ferrugineus.</title>
        <authorList>
            <person name="Dias G.B."/>
            <person name="Bergman C.M."/>
            <person name="Manee M."/>
        </authorList>
    </citation>
    <scope>NUCLEOTIDE SEQUENCE</scope>
    <source>
        <strain evidence="1">AA-2017</strain>
        <tissue evidence="1">Whole larva</tissue>
    </source>
</reference>
<sequence>VTNQQVTTTLERTAAAASAVKQALVQTFEQQNNITEHHVETNTQETLHTQFGTEKSKEEIITEDQADIKVQLTEESKEVTEDQVNSANEGDNIDTQISIENTNEEKIIAQISKGEEQEIQEIKQAADDQDVRKIDEAETVDHEVTTEETKEELIRDKPTAIQVVKEIAEIKEATEDPVIEAEIQGIKKQRLFLHGTEESTHDMCRK</sequence>
<keyword evidence="2" id="KW-1185">Reference proteome</keyword>
<protein>
    <submittedName>
        <fullName evidence="1">Uncharacterized protein</fullName>
    </submittedName>
</protein>
<dbReference type="Proteomes" id="UP000625711">
    <property type="component" value="Unassembled WGS sequence"/>
</dbReference>
<accession>A0A834M142</accession>
<dbReference type="AlphaFoldDB" id="A0A834M142"/>
<proteinExistence type="predicted"/>
<dbReference type="EMBL" id="JAACXV010023108">
    <property type="protein sequence ID" value="KAF7263175.1"/>
    <property type="molecule type" value="Genomic_DNA"/>
</dbReference>
<name>A0A834M142_RHYFE</name>
<evidence type="ECO:0000313" key="1">
    <source>
        <dbReference type="EMBL" id="KAF7263175.1"/>
    </source>
</evidence>
<gene>
    <name evidence="1" type="ORF">GWI33_003531</name>
</gene>
<feature type="non-terminal residue" evidence="1">
    <location>
        <position position="1"/>
    </location>
</feature>